<keyword evidence="13 18" id="KW-0106">Calcium</keyword>
<evidence type="ECO:0000256" key="17">
    <source>
        <dbReference type="ARBA" id="ARBA00023237"/>
    </source>
</evidence>
<comment type="subunit">
    <text evidence="4 18">Homodimer; dimerization is reversible, and the dimeric form is the active one.</text>
</comment>
<dbReference type="PANTHER" id="PTHR40457:SF1">
    <property type="entry name" value="PHOSPHOLIPASE A1"/>
    <property type="match status" value="1"/>
</dbReference>
<keyword evidence="11" id="KW-0732">Signal</keyword>
<evidence type="ECO:0000256" key="14">
    <source>
        <dbReference type="ARBA" id="ARBA00022963"/>
    </source>
</evidence>
<evidence type="ECO:0000256" key="11">
    <source>
        <dbReference type="ARBA" id="ARBA00022729"/>
    </source>
</evidence>
<dbReference type="Proteomes" id="UP001156940">
    <property type="component" value="Unassembled WGS sequence"/>
</dbReference>
<evidence type="ECO:0000256" key="1">
    <source>
        <dbReference type="ARBA" id="ARBA00000111"/>
    </source>
</evidence>
<comment type="subcellular location">
    <subcellularLocation>
        <location evidence="18">Cell outer membrane</location>
        <topology evidence="18">Multi-pass membrane protein</topology>
    </subcellularLocation>
    <text evidence="18">One of the very few enzymes located there.</text>
</comment>
<evidence type="ECO:0000256" key="15">
    <source>
        <dbReference type="ARBA" id="ARBA00023098"/>
    </source>
</evidence>
<reference evidence="19 20" key="1">
    <citation type="submission" date="2023-04" db="EMBL/GenBank/DDBJ databases">
        <title>Luteimonas endophyticus RD2P54.</title>
        <authorList>
            <person name="Sun J.-Q."/>
        </authorList>
    </citation>
    <scope>NUCLEOTIDE SEQUENCE [LARGE SCALE GENOMIC DNA]</scope>
    <source>
        <strain evidence="19 20">RD2P54</strain>
    </source>
</reference>
<keyword evidence="9" id="KW-0812">Transmembrane</keyword>
<evidence type="ECO:0000256" key="6">
    <source>
        <dbReference type="ARBA" id="ARBA00013278"/>
    </source>
</evidence>
<keyword evidence="12 18" id="KW-0378">Hydrolase</keyword>
<dbReference type="Pfam" id="PF02253">
    <property type="entry name" value="PLA1"/>
    <property type="match status" value="1"/>
</dbReference>
<keyword evidence="20" id="KW-1185">Reference proteome</keyword>
<comment type="catalytic activity">
    <reaction evidence="2 18">
        <text>a 1,2-diacyl-sn-glycero-3-phosphocholine + H2O = a 1-acyl-sn-glycero-3-phosphocholine + a fatty acid + H(+)</text>
        <dbReference type="Rhea" id="RHEA:15801"/>
        <dbReference type="ChEBI" id="CHEBI:15377"/>
        <dbReference type="ChEBI" id="CHEBI:15378"/>
        <dbReference type="ChEBI" id="CHEBI:28868"/>
        <dbReference type="ChEBI" id="CHEBI:57643"/>
        <dbReference type="ChEBI" id="CHEBI:58168"/>
        <dbReference type="EC" id="3.1.1.4"/>
    </reaction>
</comment>
<evidence type="ECO:0000256" key="4">
    <source>
        <dbReference type="ARBA" id="ARBA00011702"/>
    </source>
</evidence>
<organism evidence="19 20">
    <name type="scientific">Luteimonas endophytica</name>
    <dbReference type="NCBI Taxonomy" id="3042023"/>
    <lineage>
        <taxon>Bacteria</taxon>
        <taxon>Pseudomonadati</taxon>
        <taxon>Pseudomonadota</taxon>
        <taxon>Gammaproteobacteria</taxon>
        <taxon>Lysobacterales</taxon>
        <taxon>Lysobacteraceae</taxon>
        <taxon>Luteimonas</taxon>
    </lineage>
</organism>
<dbReference type="PANTHER" id="PTHR40457">
    <property type="entry name" value="PHOSPHOLIPASE A1"/>
    <property type="match status" value="1"/>
</dbReference>
<evidence type="ECO:0000256" key="16">
    <source>
        <dbReference type="ARBA" id="ARBA00023136"/>
    </source>
</evidence>
<evidence type="ECO:0000256" key="13">
    <source>
        <dbReference type="ARBA" id="ARBA00022837"/>
    </source>
</evidence>
<evidence type="ECO:0000256" key="3">
    <source>
        <dbReference type="ARBA" id="ARBA00010525"/>
    </source>
</evidence>
<evidence type="ECO:0000313" key="19">
    <source>
        <dbReference type="EMBL" id="MDH5824384.1"/>
    </source>
</evidence>
<protein>
    <recommendedName>
        <fullName evidence="7 18">Phospholipase A1</fullName>
        <ecNumber evidence="5 18">3.1.1.32</ecNumber>
        <ecNumber evidence="6 18">3.1.1.4</ecNumber>
    </recommendedName>
    <alternativeName>
        <fullName evidence="18">Phosphatidylcholine 1-acylhydrolase</fullName>
    </alternativeName>
</protein>
<evidence type="ECO:0000256" key="18">
    <source>
        <dbReference type="RuleBase" id="RU366027"/>
    </source>
</evidence>
<evidence type="ECO:0000256" key="12">
    <source>
        <dbReference type="ARBA" id="ARBA00022801"/>
    </source>
</evidence>
<dbReference type="InterPro" id="IPR003187">
    <property type="entry name" value="PLipase_A1"/>
</dbReference>
<keyword evidence="16" id="KW-0472">Membrane</keyword>
<dbReference type="EC" id="3.1.1.32" evidence="5 18"/>
<keyword evidence="15 18" id="KW-0443">Lipid metabolism</keyword>
<evidence type="ECO:0000313" key="20">
    <source>
        <dbReference type="Proteomes" id="UP001156940"/>
    </source>
</evidence>
<evidence type="ECO:0000256" key="8">
    <source>
        <dbReference type="ARBA" id="ARBA00022452"/>
    </source>
</evidence>
<keyword evidence="8" id="KW-1134">Transmembrane beta strand</keyword>
<dbReference type="CDD" id="cd00541">
    <property type="entry name" value="OMPLA"/>
    <property type="match status" value="1"/>
</dbReference>
<sequence>MRLACYDEAMQRTALDPATADAAAEQARQVQDSVPAAGPGGDTAVAGSEQAAANRLSELFAHDDSDPIRAAIANVGKGSLLDTRWELARDSKLGLFNFRAYKPVYLLPAFWTTDTNPAPRSPNPDNTVTEPAQIDNLEAKFQLSFKTKALENLFGDNGDLWMGYTQSSRWQIYNSESSRPFRETNYEPEILLVFRNGYSLPGGWHGRMSAIGINHQSNGREDPLSRSWNRVMFNFGFDREDWALMVRPWVRISDGSDDDNPDIEDYMGRGDLTLVHVRGGHQFSLMARHSLRGGDRSHGALQFDWGFPIHRAFRGHVQLFDGYGESLIDYNHRATYIGLGISLQEWF</sequence>
<accession>A0ABT6JC49</accession>
<keyword evidence="10 18" id="KW-0479">Metal-binding</keyword>
<gene>
    <name evidence="19" type="ORF">QFW77_15530</name>
</gene>
<dbReference type="InterPro" id="IPR036541">
    <property type="entry name" value="PLipase_A1_sf"/>
</dbReference>
<keyword evidence="14 18" id="KW-0442">Lipid degradation</keyword>
<evidence type="ECO:0000256" key="10">
    <source>
        <dbReference type="ARBA" id="ARBA00022723"/>
    </source>
</evidence>
<dbReference type="SUPFAM" id="SSF56931">
    <property type="entry name" value="Outer membrane phospholipase A (OMPLA)"/>
    <property type="match status" value="1"/>
</dbReference>
<dbReference type="EC" id="3.1.1.4" evidence="6 18"/>
<dbReference type="EMBL" id="JARXRM010000044">
    <property type="protein sequence ID" value="MDH5824384.1"/>
    <property type="molecule type" value="Genomic_DNA"/>
</dbReference>
<dbReference type="Gene3D" id="2.40.230.10">
    <property type="entry name" value="Phospholipase A1"/>
    <property type="match status" value="1"/>
</dbReference>
<comment type="function">
    <text evidence="18">Hydrolysis of phosphatidylcholine with phospholipase A2 (EC 3.1.1.4) and phospholipase A1 (EC 3.1.1.32) activities.</text>
</comment>
<comment type="catalytic activity">
    <reaction evidence="1 18">
        <text>a 1,2-diacyl-sn-glycero-3-phosphocholine + H2O = a 2-acyl-sn-glycero-3-phosphocholine + a fatty acid + H(+)</text>
        <dbReference type="Rhea" id="RHEA:18689"/>
        <dbReference type="ChEBI" id="CHEBI:15377"/>
        <dbReference type="ChEBI" id="CHEBI:15378"/>
        <dbReference type="ChEBI" id="CHEBI:28868"/>
        <dbReference type="ChEBI" id="CHEBI:57643"/>
        <dbReference type="ChEBI" id="CHEBI:57875"/>
        <dbReference type="EC" id="3.1.1.32"/>
    </reaction>
</comment>
<dbReference type="PRINTS" id="PR01486">
    <property type="entry name" value="PHPHLIPASEA1"/>
</dbReference>
<name>A0ABT6JC49_9GAMM</name>
<keyword evidence="17 18" id="KW-0998">Cell outer membrane</keyword>
<comment type="similarity">
    <text evidence="3 18">Belongs to the phospholipase A1 family.</text>
</comment>
<proteinExistence type="inferred from homology"/>
<evidence type="ECO:0000256" key="7">
    <source>
        <dbReference type="ARBA" id="ARBA00021726"/>
    </source>
</evidence>
<comment type="cofactor">
    <cofactor evidence="18">
        <name>Ca(2+)</name>
        <dbReference type="ChEBI" id="CHEBI:29108"/>
    </cofactor>
    <text evidence="18">Binds 1 Ca(2+) ion per monomer. In the dimeric form the Ca(2+) is bound by different amino acids with binding of each Ca(2+) shared with ligands coming from each monomer. The Ca(2+) ion may have a role in catalysis.</text>
</comment>
<evidence type="ECO:0000256" key="2">
    <source>
        <dbReference type="ARBA" id="ARBA00001604"/>
    </source>
</evidence>
<evidence type="ECO:0000256" key="9">
    <source>
        <dbReference type="ARBA" id="ARBA00022692"/>
    </source>
</evidence>
<comment type="caution">
    <text evidence="19">The sequence shown here is derived from an EMBL/GenBank/DDBJ whole genome shotgun (WGS) entry which is preliminary data.</text>
</comment>
<evidence type="ECO:0000256" key="5">
    <source>
        <dbReference type="ARBA" id="ARBA00013179"/>
    </source>
</evidence>